<dbReference type="AlphaFoldDB" id="A0A3E1NUG5"/>
<sequence>MLYELNTNIMNKLTYIYRSLVTAAIVTIFIAASSCKKFLDVVPSELVTSDQVWGNINNANGVLANLYSKMPGSLADGWTDEICAATDECYHHWGAGFYPLYYNTGAWNAANNPYDIWADAYQKIRQCNLFLENIDNVPVPENQQSYYATVLPRYKAEARVLRAFFYFDLFRRYGAVPVLTRSYAASEASEMQMPRTPVDSVVNFIARECEEAAELLPVSYADGDLGRISKGGALALATRTLAYAASPLFNGNPLYKDIKNPDGTPLFSQMADKEKWKRAADEAQKVLNLNLYTLNTVAGDPINSYSRVFNTRNWDEIIIAKQQNNSKNIENECLPYGGWFGGWGKYSILQEFVDAYEMNNGYPINDPSSGYDSVGTWSGDIFGADGYSENVHFDNISKMYKNRDPRFYATVTFQGSKWAIGHTANTPVWMSWWGSNGGTSQGWPKSTGTYPVSGYNPRKWISPDVDMLNYWTSPDAKRNDPVIRLPEIYLIYAEALNEYNQGPTAEAFNAINKVRARVNMPALPIIADDNTLAGFRARVQNENRVEFAFESHRFWDVRRWLIGTIVDNGPVHGLNARPTTQELQSSGFDVNSKEAGLSVFYKRVVIQTRVFQPKHYLFPIPQTEIEVNHQLVQNYGW</sequence>
<dbReference type="Proteomes" id="UP000261174">
    <property type="component" value="Unassembled WGS sequence"/>
</dbReference>
<evidence type="ECO:0000259" key="6">
    <source>
        <dbReference type="Pfam" id="PF07980"/>
    </source>
</evidence>
<evidence type="ECO:0000256" key="5">
    <source>
        <dbReference type="ARBA" id="ARBA00023237"/>
    </source>
</evidence>
<dbReference type="InterPro" id="IPR012944">
    <property type="entry name" value="SusD_RagB_dom"/>
</dbReference>
<feature type="domain" description="SusD-like N-terminal" evidence="7">
    <location>
        <begin position="79"/>
        <end position="239"/>
    </location>
</feature>
<evidence type="ECO:0000256" key="3">
    <source>
        <dbReference type="ARBA" id="ARBA00022729"/>
    </source>
</evidence>
<feature type="domain" description="RagB/SusD" evidence="6">
    <location>
        <begin position="322"/>
        <end position="637"/>
    </location>
</feature>
<protein>
    <submittedName>
        <fullName evidence="8">RagB/SusD family nutrient uptake outer membrane protein</fullName>
    </submittedName>
</protein>
<comment type="subcellular location">
    <subcellularLocation>
        <location evidence="1">Cell outer membrane</location>
    </subcellularLocation>
</comment>
<evidence type="ECO:0000259" key="7">
    <source>
        <dbReference type="Pfam" id="PF14322"/>
    </source>
</evidence>
<evidence type="ECO:0000313" key="8">
    <source>
        <dbReference type="EMBL" id="RFM31484.1"/>
    </source>
</evidence>
<evidence type="ECO:0000256" key="4">
    <source>
        <dbReference type="ARBA" id="ARBA00023136"/>
    </source>
</evidence>
<organism evidence="8 9">
    <name type="scientific">Chitinophaga silvisoli</name>
    <dbReference type="NCBI Taxonomy" id="2291814"/>
    <lineage>
        <taxon>Bacteria</taxon>
        <taxon>Pseudomonadati</taxon>
        <taxon>Bacteroidota</taxon>
        <taxon>Chitinophagia</taxon>
        <taxon>Chitinophagales</taxon>
        <taxon>Chitinophagaceae</taxon>
        <taxon>Chitinophaga</taxon>
    </lineage>
</organism>
<keyword evidence="9" id="KW-1185">Reference proteome</keyword>
<dbReference type="SUPFAM" id="SSF48452">
    <property type="entry name" value="TPR-like"/>
    <property type="match status" value="1"/>
</dbReference>
<dbReference type="InterPro" id="IPR011990">
    <property type="entry name" value="TPR-like_helical_dom_sf"/>
</dbReference>
<dbReference type="EMBL" id="QTJV01000013">
    <property type="protein sequence ID" value="RFM31484.1"/>
    <property type="molecule type" value="Genomic_DNA"/>
</dbReference>
<comment type="caution">
    <text evidence="8">The sequence shown here is derived from an EMBL/GenBank/DDBJ whole genome shotgun (WGS) entry which is preliminary data.</text>
</comment>
<dbReference type="Pfam" id="PF14322">
    <property type="entry name" value="SusD-like_3"/>
    <property type="match status" value="1"/>
</dbReference>
<keyword evidence="3" id="KW-0732">Signal</keyword>
<reference evidence="8 9" key="1">
    <citation type="submission" date="2018-08" db="EMBL/GenBank/DDBJ databases">
        <title>Chitinophaga sp. K20C18050901, a novel bacterium isolated from forest soil.</title>
        <authorList>
            <person name="Wang C."/>
        </authorList>
    </citation>
    <scope>NUCLEOTIDE SEQUENCE [LARGE SCALE GENOMIC DNA]</scope>
    <source>
        <strain evidence="8 9">K20C18050901</strain>
    </source>
</reference>
<evidence type="ECO:0000313" key="9">
    <source>
        <dbReference type="Proteomes" id="UP000261174"/>
    </source>
</evidence>
<accession>A0A3E1NUG5</accession>
<evidence type="ECO:0000256" key="2">
    <source>
        <dbReference type="ARBA" id="ARBA00006275"/>
    </source>
</evidence>
<dbReference type="InterPro" id="IPR033985">
    <property type="entry name" value="SusD-like_N"/>
</dbReference>
<proteinExistence type="inferred from homology"/>
<keyword evidence="4" id="KW-0472">Membrane</keyword>
<gene>
    <name evidence="8" type="ORF">DXN04_27560</name>
</gene>
<evidence type="ECO:0000256" key="1">
    <source>
        <dbReference type="ARBA" id="ARBA00004442"/>
    </source>
</evidence>
<dbReference type="Pfam" id="PF07980">
    <property type="entry name" value="SusD_RagB"/>
    <property type="match status" value="1"/>
</dbReference>
<comment type="similarity">
    <text evidence="2">Belongs to the SusD family.</text>
</comment>
<dbReference type="GO" id="GO:0009279">
    <property type="term" value="C:cell outer membrane"/>
    <property type="evidence" value="ECO:0007669"/>
    <property type="project" value="UniProtKB-SubCell"/>
</dbReference>
<name>A0A3E1NUG5_9BACT</name>
<dbReference type="Gene3D" id="1.25.40.390">
    <property type="match status" value="1"/>
</dbReference>
<keyword evidence="5" id="KW-0998">Cell outer membrane</keyword>